<dbReference type="OrthoDB" id="3247214at2759"/>
<dbReference type="Proteomes" id="UP000799118">
    <property type="component" value="Unassembled WGS sequence"/>
</dbReference>
<proteinExistence type="predicted"/>
<feature type="non-terminal residue" evidence="1">
    <location>
        <position position="98"/>
    </location>
</feature>
<protein>
    <submittedName>
        <fullName evidence="1">Uncharacterized protein</fullName>
    </submittedName>
</protein>
<dbReference type="AlphaFoldDB" id="A0A6A4IFF3"/>
<name>A0A6A4IFF3_9AGAR</name>
<feature type="non-terminal residue" evidence="1">
    <location>
        <position position="1"/>
    </location>
</feature>
<dbReference type="EMBL" id="ML769388">
    <property type="protein sequence ID" value="KAE9409336.1"/>
    <property type="molecule type" value="Genomic_DNA"/>
</dbReference>
<evidence type="ECO:0000313" key="1">
    <source>
        <dbReference type="EMBL" id="KAE9409336.1"/>
    </source>
</evidence>
<reference evidence="1" key="1">
    <citation type="journal article" date="2019" name="Environ. Microbiol.">
        <title>Fungal ecological strategies reflected in gene transcription - a case study of two litter decomposers.</title>
        <authorList>
            <person name="Barbi F."/>
            <person name="Kohler A."/>
            <person name="Barry K."/>
            <person name="Baskaran P."/>
            <person name="Daum C."/>
            <person name="Fauchery L."/>
            <person name="Ihrmark K."/>
            <person name="Kuo A."/>
            <person name="LaButti K."/>
            <person name="Lipzen A."/>
            <person name="Morin E."/>
            <person name="Grigoriev I.V."/>
            <person name="Henrissat B."/>
            <person name="Lindahl B."/>
            <person name="Martin F."/>
        </authorList>
    </citation>
    <scope>NUCLEOTIDE SEQUENCE</scope>
    <source>
        <strain evidence="1">JB14</strain>
    </source>
</reference>
<accession>A0A6A4IFF3</accession>
<evidence type="ECO:0000313" key="2">
    <source>
        <dbReference type="Proteomes" id="UP000799118"/>
    </source>
</evidence>
<keyword evidence="2" id="KW-1185">Reference proteome</keyword>
<organism evidence="1 2">
    <name type="scientific">Gymnopus androsaceus JB14</name>
    <dbReference type="NCBI Taxonomy" id="1447944"/>
    <lineage>
        <taxon>Eukaryota</taxon>
        <taxon>Fungi</taxon>
        <taxon>Dikarya</taxon>
        <taxon>Basidiomycota</taxon>
        <taxon>Agaricomycotina</taxon>
        <taxon>Agaricomycetes</taxon>
        <taxon>Agaricomycetidae</taxon>
        <taxon>Agaricales</taxon>
        <taxon>Marasmiineae</taxon>
        <taxon>Omphalotaceae</taxon>
        <taxon>Gymnopus</taxon>
    </lineage>
</organism>
<sequence>FLPPPVIAQLSSMQLASNRRGALVAASLGWLMEQVVMLAVPPELHVGLALLKHAIPYLGYVGAFIASTWEGIKEKNEGNGVVLTATWVLPIAIIPASW</sequence>
<gene>
    <name evidence="1" type="ORF">BT96DRAFT_794847</name>
</gene>